<dbReference type="GO" id="GO:0016787">
    <property type="term" value="F:hydrolase activity"/>
    <property type="evidence" value="ECO:0007669"/>
    <property type="project" value="UniProtKB-KW"/>
</dbReference>
<evidence type="ECO:0000313" key="3">
    <source>
        <dbReference type="EMBL" id="CAA9581910.1"/>
    </source>
</evidence>
<dbReference type="Gene3D" id="3.90.230.10">
    <property type="entry name" value="Creatinase/methionine aminopeptidase superfamily"/>
    <property type="match status" value="1"/>
</dbReference>
<dbReference type="InterPro" id="IPR000587">
    <property type="entry name" value="Creatinase_N"/>
</dbReference>
<protein>
    <submittedName>
        <fullName evidence="3">Ectoine hydrolase</fullName>
    </submittedName>
</protein>
<dbReference type="CDD" id="cd01066">
    <property type="entry name" value="APP_MetAP"/>
    <property type="match status" value="1"/>
</dbReference>
<sequence length="390" mass="42881">MAAFAESEYRERIRRTKERMVAMGLDTLVVADPANMNYLTGYDGWSFYTPQCVVVALAEDDPLCIVRGMDRNGGLRTSFLPPDRVLGYPDGYVQASDRHPFDWIAADLKRRGLGRGRIGTEQDVYYFSPRAQVALERGLPDADFSDASLLVNWIRAVKSDAELAVMSEAARIAERSMAVAFAAIEPGVRQCDVAAKIYAAQIVGTEEFGGDYPAFVPLLPTGIGTSTPHLTWTDEPFAAETATILELAGCRHRYHCPMARSLYLGTPPEAIRATEGVVLEGLQAALDAARPGATCEEVEAAWRTVAARGGVTKESRIGYAVGLNYPPDWGEHTMSLRPGDRTVLEPNMTLHAILGIWRDDWGIEISECFKVAPNGAEPFCDFPRELFVKR</sequence>
<organism evidence="3">
    <name type="scientific">uncultured Thermomicrobiales bacterium</name>
    <dbReference type="NCBI Taxonomy" id="1645740"/>
    <lineage>
        <taxon>Bacteria</taxon>
        <taxon>Pseudomonadati</taxon>
        <taxon>Thermomicrobiota</taxon>
        <taxon>Thermomicrobia</taxon>
        <taxon>Thermomicrobiales</taxon>
        <taxon>environmental samples</taxon>
    </lineage>
</organism>
<evidence type="ECO:0000259" key="1">
    <source>
        <dbReference type="Pfam" id="PF00557"/>
    </source>
</evidence>
<accession>A0A6J4VLU7</accession>
<gene>
    <name evidence="3" type="ORF">AVDCRST_MAG59-4897</name>
</gene>
<keyword evidence="3" id="KW-0378">Hydrolase</keyword>
<dbReference type="AlphaFoldDB" id="A0A6J4VLU7"/>
<dbReference type="SUPFAM" id="SSF55920">
    <property type="entry name" value="Creatinase/aminopeptidase"/>
    <property type="match status" value="1"/>
</dbReference>
<dbReference type="Pfam" id="PF01321">
    <property type="entry name" value="Creatinase_N"/>
    <property type="match status" value="1"/>
</dbReference>
<dbReference type="Pfam" id="PF00557">
    <property type="entry name" value="Peptidase_M24"/>
    <property type="match status" value="1"/>
</dbReference>
<dbReference type="InterPro" id="IPR029149">
    <property type="entry name" value="Creatin/AminoP/Spt16_N"/>
</dbReference>
<proteinExistence type="predicted"/>
<dbReference type="EMBL" id="CADCWF010000351">
    <property type="protein sequence ID" value="CAA9581910.1"/>
    <property type="molecule type" value="Genomic_DNA"/>
</dbReference>
<dbReference type="InterPro" id="IPR000994">
    <property type="entry name" value="Pept_M24"/>
</dbReference>
<evidence type="ECO:0000259" key="2">
    <source>
        <dbReference type="Pfam" id="PF01321"/>
    </source>
</evidence>
<dbReference type="SUPFAM" id="SSF53092">
    <property type="entry name" value="Creatinase/prolidase N-terminal domain"/>
    <property type="match status" value="1"/>
</dbReference>
<dbReference type="Gene3D" id="3.40.350.10">
    <property type="entry name" value="Creatinase/prolidase N-terminal domain"/>
    <property type="match status" value="1"/>
</dbReference>
<dbReference type="PANTHER" id="PTHR46112:SF2">
    <property type="entry name" value="XAA-PRO AMINOPEPTIDASE P-RELATED"/>
    <property type="match status" value="1"/>
</dbReference>
<feature type="domain" description="Creatinase N-terminal" evidence="2">
    <location>
        <begin position="12"/>
        <end position="157"/>
    </location>
</feature>
<reference evidence="3" key="1">
    <citation type="submission" date="2020-02" db="EMBL/GenBank/DDBJ databases">
        <authorList>
            <person name="Meier V. D."/>
        </authorList>
    </citation>
    <scope>NUCLEOTIDE SEQUENCE</scope>
    <source>
        <strain evidence="3">AVDCRST_MAG59</strain>
    </source>
</reference>
<name>A0A6J4VLU7_9BACT</name>
<dbReference type="InterPro" id="IPR050659">
    <property type="entry name" value="Peptidase_M24B"/>
</dbReference>
<feature type="domain" description="Peptidase M24" evidence="1">
    <location>
        <begin position="166"/>
        <end position="369"/>
    </location>
</feature>
<dbReference type="InterPro" id="IPR036005">
    <property type="entry name" value="Creatinase/aminopeptidase-like"/>
</dbReference>
<dbReference type="PANTHER" id="PTHR46112">
    <property type="entry name" value="AMINOPEPTIDASE"/>
    <property type="match status" value="1"/>
</dbReference>